<dbReference type="EMBL" id="JABFCN010000020">
    <property type="protein sequence ID" value="NNU37243.1"/>
    <property type="molecule type" value="Genomic_DNA"/>
</dbReference>
<keyword evidence="3" id="KW-0807">Transducer</keyword>
<gene>
    <name evidence="6" type="ORF">G9X64_12255</name>
</gene>
<dbReference type="SMART" id="SM00283">
    <property type="entry name" value="MA"/>
    <property type="match status" value="1"/>
</dbReference>
<accession>A0A7Y3WEM1</accession>
<dbReference type="GO" id="GO:0016020">
    <property type="term" value="C:membrane"/>
    <property type="evidence" value="ECO:0007669"/>
    <property type="project" value="InterPro"/>
</dbReference>
<protein>
    <recommendedName>
        <fullName evidence="5">Methyl-accepting transducer domain-containing protein</fullName>
    </recommendedName>
</protein>
<evidence type="ECO:0000256" key="4">
    <source>
        <dbReference type="SAM" id="MobiDB-lite"/>
    </source>
</evidence>
<name>A0A7Y3WEM1_9HYPH</name>
<dbReference type="InterPro" id="IPR051310">
    <property type="entry name" value="MCP_chemotaxis"/>
</dbReference>
<dbReference type="PANTHER" id="PTHR43531">
    <property type="entry name" value="PROTEIN ICFG"/>
    <property type="match status" value="1"/>
</dbReference>
<dbReference type="InterPro" id="IPR004090">
    <property type="entry name" value="Chemotax_Me-accpt_rcpt"/>
</dbReference>
<feature type="domain" description="Methyl-accepting transducer" evidence="5">
    <location>
        <begin position="21"/>
        <end position="129"/>
    </location>
</feature>
<dbReference type="AlphaFoldDB" id="A0A7Y3WEM1"/>
<proteinExistence type="inferred from homology"/>
<dbReference type="GO" id="GO:0006935">
    <property type="term" value="P:chemotaxis"/>
    <property type="evidence" value="ECO:0007669"/>
    <property type="project" value="UniProtKB-KW"/>
</dbReference>
<dbReference type="PROSITE" id="PS50111">
    <property type="entry name" value="CHEMOTAXIS_TRANSDUC_2"/>
    <property type="match status" value="1"/>
</dbReference>
<dbReference type="Proteomes" id="UP000519972">
    <property type="component" value="Unassembled WGS sequence"/>
</dbReference>
<evidence type="ECO:0000256" key="1">
    <source>
        <dbReference type="ARBA" id="ARBA00022500"/>
    </source>
</evidence>
<keyword evidence="7" id="KW-1185">Reference proteome</keyword>
<evidence type="ECO:0000313" key="6">
    <source>
        <dbReference type="EMBL" id="NNU37243.1"/>
    </source>
</evidence>
<keyword evidence="1" id="KW-0145">Chemotaxis</keyword>
<dbReference type="GO" id="GO:0007165">
    <property type="term" value="P:signal transduction"/>
    <property type="evidence" value="ECO:0007669"/>
    <property type="project" value="UniProtKB-KW"/>
</dbReference>
<dbReference type="SUPFAM" id="SSF58104">
    <property type="entry name" value="Methyl-accepting chemotaxis protein (MCP) signaling domain"/>
    <property type="match status" value="1"/>
</dbReference>
<dbReference type="Gene3D" id="1.10.287.950">
    <property type="entry name" value="Methyl-accepting chemotaxis protein"/>
    <property type="match status" value="1"/>
</dbReference>
<dbReference type="GO" id="GO:0004888">
    <property type="term" value="F:transmembrane signaling receptor activity"/>
    <property type="evidence" value="ECO:0007669"/>
    <property type="project" value="InterPro"/>
</dbReference>
<comment type="caution">
    <text evidence="6">The sequence shown here is derived from an EMBL/GenBank/DDBJ whole genome shotgun (WGS) entry which is preliminary data.</text>
</comment>
<dbReference type="InterPro" id="IPR004089">
    <property type="entry name" value="MCPsignal_dom"/>
</dbReference>
<comment type="similarity">
    <text evidence="2">Belongs to the methyl-accepting chemotaxis (MCP) protein family.</text>
</comment>
<evidence type="ECO:0000259" key="5">
    <source>
        <dbReference type="PROSITE" id="PS50111"/>
    </source>
</evidence>
<feature type="region of interest" description="Disordered" evidence="4">
    <location>
        <begin position="1"/>
        <end position="37"/>
    </location>
</feature>
<evidence type="ECO:0000313" key="7">
    <source>
        <dbReference type="Proteomes" id="UP000519972"/>
    </source>
</evidence>
<sequence>MYPGRRQRSPCRHHRHALPQRQRSGVAQEVREPAQRSANAAREIKALITASKQQAGEGVQLVGETGKALETIVTEVQEINLHVAAVVDAAQEQSAGLQQINTAVSQMGQGTQKNAAMVEETTAASNTLASEVTLLNQLLSQFKLDQAKRPRPASIRPAQWTDTPAASPVRALGRRIASAFPGSAARDTSKDDWQGFEDNVTLPMHPMRLVGQGGGRASAALVTLLVF</sequence>
<evidence type="ECO:0000256" key="3">
    <source>
        <dbReference type="PROSITE-ProRule" id="PRU00284"/>
    </source>
</evidence>
<dbReference type="Pfam" id="PF00015">
    <property type="entry name" value="MCPsignal"/>
    <property type="match status" value="1"/>
</dbReference>
<reference evidence="6 7" key="1">
    <citation type="submission" date="2020-02" db="EMBL/GenBank/DDBJ databases">
        <authorList>
            <person name="Sun Q."/>
        </authorList>
    </citation>
    <scope>NUCLEOTIDE SEQUENCE [LARGE SCALE GENOMIC DNA]</scope>
    <source>
        <strain evidence="6 7">CCBAU 03386</strain>
    </source>
</reference>
<feature type="compositionally biased region" description="Basic residues" evidence="4">
    <location>
        <begin position="1"/>
        <end position="18"/>
    </location>
</feature>
<dbReference type="PANTHER" id="PTHR43531:SF11">
    <property type="entry name" value="METHYL-ACCEPTING CHEMOTAXIS PROTEIN 3"/>
    <property type="match status" value="1"/>
</dbReference>
<organism evidence="6 7">
    <name type="scientific">Rhizobium sophorae</name>
    <dbReference type="NCBI Taxonomy" id="1535242"/>
    <lineage>
        <taxon>Bacteria</taxon>
        <taxon>Pseudomonadati</taxon>
        <taxon>Pseudomonadota</taxon>
        <taxon>Alphaproteobacteria</taxon>
        <taxon>Hyphomicrobiales</taxon>
        <taxon>Rhizobiaceae</taxon>
        <taxon>Rhizobium/Agrobacterium group</taxon>
        <taxon>Rhizobium</taxon>
    </lineage>
</organism>
<evidence type="ECO:0000256" key="2">
    <source>
        <dbReference type="ARBA" id="ARBA00029447"/>
    </source>
</evidence>
<dbReference type="PRINTS" id="PR00260">
    <property type="entry name" value="CHEMTRNSDUCR"/>
</dbReference>